<dbReference type="PANTHER" id="PTHR13261">
    <property type="entry name" value="BRCA2 AND CDKN1A INTERACTING PROTEIN"/>
    <property type="match status" value="1"/>
</dbReference>
<protein>
    <recommendedName>
        <fullName evidence="6">Protein BCP1</fullName>
    </recommendedName>
</protein>
<evidence type="ECO:0000313" key="4">
    <source>
        <dbReference type="EMBL" id="OQO09344.1"/>
    </source>
</evidence>
<evidence type="ECO:0000256" key="1">
    <source>
        <dbReference type="ARBA" id="ARBA00002688"/>
    </source>
</evidence>
<keyword evidence="5" id="KW-1185">Reference proteome</keyword>
<dbReference type="STRING" id="1507870.A0A1V8TDJ9"/>
<evidence type="ECO:0008006" key="6">
    <source>
        <dbReference type="Google" id="ProtNLM"/>
    </source>
</evidence>
<evidence type="ECO:0000313" key="5">
    <source>
        <dbReference type="Proteomes" id="UP000192596"/>
    </source>
</evidence>
<comment type="function">
    <text evidence="1">Involved in nuclear export, actin cytoskeleton organization and vesicular transport.</text>
</comment>
<feature type="compositionally biased region" description="Low complexity" evidence="3">
    <location>
        <begin position="311"/>
        <end position="331"/>
    </location>
</feature>
<dbReference type="OrthoDB" id="27543at2759"/>
<dbReference type="InterPro" id="IPR025602">
    <property type="entry name" value="BCP1_family"/>
</dbReference>
<evidence type="ECO:0000256" key="3">
    <source>
        <dbReference type="SAM" id="MobiDB-lite"/>
    </source>
</evidence>
<comment type="caution">
    <text evidence="4">The sequence shown here is derived from an EMBL/GenBank/DDBJ whole genome shotgun (WGS) entry which is preliminary data.</text>
</comment>
<dbReference type="GO" id="GO:0005634">
    <property type="term" value="C:nucleus"/>
    <property type="evidence" value="ECO:0007669"/>
    <property type="project" value="TreeGrafter"/>
</dbReference>
<accession>A0A1V8TDJ9</accession>
<dbReference type="InParanoid" id="A0A1V8TDJ9"/>
<evidence type="ECO:0000256" key="2">
    <source>
        <dbReference type="ARBA" id="ARBA00006781"/>
    </source>
</evidence>
<proteinExistence type="inferred from homology"/>
<reference evidence="5" key="1">
    <citation type="submission" date="2017-03" db="EMBL/GenBank/DDBJ databases">
        <title>Genomes of endolithic fungi from Antarctica.</title>
        <authorList>
            <person name="Coleine C."/>
            <person name="Masonjones S."/>
            <person name="Stajich J.E."/>
        </authorList>
    </citation>
    <scope>NUCLEOTIDE SEQUENCE [LARGE SCALE GENOMIC DNA]</scope>
    <source>
        <strain evidence="5">CCFEE 5527</strain>
    </source>
</reference>
<feature type="region of interest" description="Disordered" evidence="3">
    <location>
        <begin position="302"/>
        <end position="363"/>
    </location>
</feature>
<comment type="similarity">
    <text evidence="2">Belongs to the BCP1 family.</text>
</comment>
<dbReference type="PANTHER" id="PTHR13261:SF0">
    <property type="entry name" value="BRCA2 AND CDKN1A-INTERACTING PROTEIN"/>
    <property type="match status" value="1"/>
</dbReference>
<dbReference type="AlphaFoldDB" id="A0A1V8TDJ9"/>
<dbReference type="Pfam" id="PF13862">
    <property type="entry name" value="BCCIP"/>
    <property type="match status" value="1"/>
</dbReference>
<name>A0A1V8TDJ9_9PEZI</name>
<gene>
    <name evidence="4" type="ORF">B0A48_04742</name>
</gene>
<dbReference type="Proteomes" id="UP000192596">
    <property type="component" value="Unassembled WGS sequence"/>
</dbReference>
<feature type="compositionally biased region" description="Acidic residues" evidence="3">
    <location>
        <begin position="20"/>
        <end position="33"/>
    </location>
</feature>
<dbReference type="EMBL" id="NAJO01000010">
    <property type="protein sequence ID" value="OQO09344.1"/>
    <property type="molecule type" value="Genomic_DNA"/>
</dbReference>
<sequence>MVKRKSGADQVATSKTKMDIDDENDSGSDDDDSELQIDFEWFDPQPAVDFHGLKNLLRQLFDVDNQLFDLSELTDMILAQPLLGSTVKCDGNESDPFAFLTVLNMSQHREKEVMKQLSAYLTSRAATQSSLSVLKDLLSPTSKAQVGLILTERMINMPHQVVPPMYDMLQEELSWALEEKEPYEFTHYLLVSKVYTEVASTLDAEPEPPTPKKQKKKAAAKASEEEVFYFHPEDEVLQQHALAHGCYEFERQADEGASDAKRAFQELGVRPQGSVVLIEAAKFASAVDAVKENHREGFSMAATRSGKRSGAVKTTASKPAKTTKATKSNKAATKEISLGSATREAPEHDDTETSPISSDGTSERVSAEIWMKYKDDLPNAFNGDVDTDRDFISKMPAEILEEIASYCLLDHEPERALHHKQHPGLPHRPHALLSLAAMSQPMYHAVEGFAARFIRMNRAQMHLREKPVDKTCRRSARLASKPQLKGEAPVHRRELLDLLAIRCVFCFDISTVKAVMSNMNTVCTPCQHKHLDSAELITKTQALERFDLKDYHLLKSRKPGPRTKPVDHLPPIAYGVTTYRLSIPPYVEVTSYFFRKKDLSALAVLVHGDVKKHMAEKADKKIERADRARRKRVREVLIEWHKEHLEKEHGSPAQWRVKALKRYADVEWDEDDEDGAFLDDLRACPDLCRRCVDVHIRGGCVCECCYEDDFEKRWDDFYYRRYQAARES</sequence>
<organism evidence="4 5">
    <name type="scientific">Cryoendolithus antarcticus</name>
    <dbReference type="NCBI Taxonomy" id="1507870"/>
    <lineage>
        <taxon>Eukaryota</taxon>
        <taxon>Fungi</taxon>
        <taxon>Dikarya</taxon>
        <taxon>Ascomycota</taxon>
        <taxon>Pezizomycotina</taxon>
        <taxon>Dothideomycetes</taxon>
        <taxon>Dothideomycetidae</taxon>
        <taxon>Cladosporiales</taxon>
        <taxon>Cladosporiaceae</taxon>
        <taxon>Cryoendolithus</taxon>
    </lineage>
</organism>
<feature type="region of interest" description="Disordered" evidence="3">
    <location>
        <begin position="1"/>
        <end position="33"/>
    </location>
</feature>